<evidence type="ECO:0008006" key="3">
    <source>
        <dbReference type="Google" id="ProtNLM"/>
    </source>
</evidence>
<protein>
    <recommendedName>
        <fullName evidence="3">Glutamate decarboxylase</fullName>
    </recommendedName>
</protein>
<reference evidence="1" key="1">
    <citation type="submission" date="2020-10" db="EMBL/GenBank/DDBJ databases">
        <authorList>
            <person name="Gilroy R."/>
        </authorList>
    </citation>
    <scope>NUCLEOTIDE SEQUENCE</scope>
    <source>
        <strain evidence="1">ChiSjej4B22-9803</strain>
    </source>
</reference>
<reference evidence="1" key="2">
    <citation type="journal article" date="2021" name="PeerJ">
        <title>Extensive microbial diversity within the chicken gut microbiome revealed by metagenomics and culture.</title>
        <authorList>
            <person name="Gilroy R."/>
            <person name="Ravi A."/>
            <person name="Getino M."/>
            <person name="Pursley I."/>
            <person name="Horton D.L."/>
            <person name="Alikhan N.F."/>
            <person name="Baker D."/>
            <person name="Gharbi K."/>
            <person name="Hall N."/>
            <person name="Watson M."/>
            <person name="Adriaenssens E.M."/>
            <person name="Foster-Nyarko E."/>
            <person name="Jarju S."/>
            <person name="Secka A."/>
            <person name="Antonio M."/>
            <person name="Oren A."/>
            <person name="Chaudhuri R.R."/>
            <person name="La Ragione R."/>
            <person name="Hildebrand F."/>
            <person name="Pallen M.J."/>
        </authorList>
    </citation>
    <scope>NUCLEOTIDE SEQUENCE</scope>
    <source>
        <strain evidence="1">ChiSjej4B22-9803</strain>
    </source>
</reference>
<name>A0A9D1LVR1_9FIRM</name>
<gene>
    <name evidence="1" type="ORF">IAB04_06405</name>
</gene>
<dbReference type="AlphaFoldDB" id="A0A9D1LVR1"/>
<evidence type="ECO:0000313" key="2">
    <source>
        <dbReference type="Proteomes" id="UP000824111"/>
    </source>
</evidence>
<accession>A0A9D1LVR1</accession>
<evidence type="ECO:0000313" key="1">
    <source>
        <dbReference type="EMBL" id="HIU48978.1"/>
    </source>
</evidence>
<dbReference type="EMBL" id="DVND01000163">
    <property type="protein sequence ID" value="HIU48978.1"/>
    <property type="molecule type" value="Genomic_DNA"/>
</dbReference>
<proteinExistence type="predicted"/>
<comment type="caution">
    <text evidence="1">The sequence shown here is derived from an EMBL/GenBank/DDBJ whole genome shotgun (WGS) entry which is preliminary data.</text>
</comment>
<organism evidence="1 2">
    <name type="scientific">Candidatus Avimonoglobus intestinipullorum</name>
    <dbReference type="NCBI Taxonomy" id="2840699"/>
    <lineage>
        <taxon>Bacteria</taxon>
        <taxon>Bacillati</taxon>
        <taxon>Bacillota</taxon>
        <taxon>Clostridia</taxon>
        <taxon>Eubacteriales</taxon>
        <taxon>Candidatus Avimonoglobus</taxon>
    </lineage>
</organism>
<dbReference type="Proteomes" id="UP000824111">
    <property type="component" value="Unassembled WGS sequence"/>
</dbReference>
<sequence length="64" mass="7339">MWTVIYIAQKKEGVKRLQALLEQHGIIVRVRKMAKAEEEQECYEVLVPAGEVSQAHDLIFDADI</sequence>